<evidence type="ECO:0000313" key="1">
    <source>
        <dbReference type="EMBL" id="KAG5622017.1"/>
    </source>
</evidence>
<evidence type="ECO:0000313" key="2">
    <source>
        <dbReference type="Proteomes" id="UP000824120"/>
    </source>
</evidence>
<protein>
    <submittedName>
        <fullName evidence="1">Uncharacterized protein</fullName>
    </submittedName>
</protein>
<comment type="caution">
    <text evidence="1">The sequence shown here is derived from an EMBL/GenBank/DDBJ whole genome shotgun (WGS) entry which is preliminary data.</text>
</comment>
<gene>
    <name evidence="1" type="ORF">H5410_007235</name>
</gene>
<dbReference type="Proteomes" id="UP000824120">
    <property type="component" value="Chromosome 2"/>
</dbReference>
<reference evidence="1 2" key="1">
    <citation type="submission" date="2020-09" db="EMBL/GenBank/DDBJ databases">
        <title>De no assembly of potato wild relative species, Solanum commersonii.</title>
        <authorList>
            <person name="Cho K."/>
        </authorList>
    </citation>
    <scope>NUCLEOTIDE SEQUENCE [LARGE SCALE GENOMIC DNA]</scope>
    <source>
        <strain evidence="1">LZ3.2</strain>
        <tissue evidence="1">Leaf</tissue>
    </source>
</reference>
<name>A0A9J6AC21_SOLCO</name>
<dbReference type="OrthoDB" id="295029at2759"/>
<dbReference type="AlphaFoldDB" id="A0A9J6AC21"/>
<dbReference type="EMBL" id="JACXVP010000002">
    <property type="protein sequence ID" value="KAG5622017.1"/>
    <property type="molecule type" value="Genomic_DNA"/>
</dbReference>
<proteinExistence type="predicted"/>
<keyword evidence="2" id="KW-1185">Reference proteome</keyword>
<accession>A0A9J6AC21</accession>
<organism evidence="1 2">
    <name type="scientific">Solanum commersonii</name>
    <name type="common">Commerson's wild potato</name>
    <name type="synonym">Commerson's nightshade</name>
    <dbReference type="NCBI Taxonomy" id="4109"/>
    <lineage>
        <taxon>Eukaryota</taxon>
        <taxon>Viridiplantae</taxon>
        <taxon>Streptophyta</taxon>
        <taxon>Embryophyta</taxon>
        <taxon>Tracheophyta</taxon>
        <taxon>Spermatophyta</taxon>
        <taxon>Magnoliopsida</taxon>
        <taxon>eudicotyledons</taxon>
        <taxon>Gunneridae</taxon>
        <taxon>Pentapetalae</taxon>
        <taxon>asterids</taxon>
        <taxon>lamiids</taxon>
        <taxon>Solanales</taxon>
        <taxon>Solanaceae</taxon>
        <taxon>Solanoideae</taxon>
        <taxon>Solaneae</taxon>
        <taxon>Solanum</taxon>
    </lineage>
</organism>
<sequence length="46" mass="5356">MAMFWRMAGLSTASPIEENSTDEVPVYQVLNVELQFYFVQHCGIFR</sequence>